<evidence type="ECO:0000313" key="2">
    <source>
        <dbReference type="EMBL" id="ASF47015.1"/>
    </source>
</evidence>
<dbReference type="InterPro" id="IPR003497">
    <property type="entry name" value="BRO_N_domain"/>
</dbReference>
<dbReference type="PROSITE" id="PS51750">
    <property type="entry name" value="BRO_N"/>
    <property type="match status" value="1"/>
</dbReference>
<dbReference type="OrthoDB" id="1042522at2"/>
<dbReference type="EMBL" id="CP022129">
    <property type="protein sequence ID" value="ASF47015.1"/>
    <property type="molecule type" value="Genomic_DNA"/>
</dbReference>
<reference evidence="2 3" key="1">
    <citation type="submission" date="2017-06" db="EMBL/GenBank/DDBJ databases">
        <title>Genome Sequencing of the methanotroph Methylovulum psychrotolerants str. HV10-M2 isolated from a high-altitude environment.</title>
        <authorList>
            <person name="Mateos-Rivera A."/>
        </authorList>
    </citation>
    <scope>NUCLEOTIDE SEQUENCE [LARGE SCALE GENOMIC DNA]</scope>
    <source>
        <strain evidence="2 3">HV10_M2</strain>
    </source>
</reference>
<keyword evidence="3" id="KW-1185">Reference proteome</keyword>
<dbReference type="PANTHER" id="PTHR36180">
    <property type="entry name" value="DNA-BINDING PROTEIN-RELATED-RELATED"/>
    <property type="match status" value="1"/>
</dbReference>
<dbReference type="Proteomes" id="UP000197019">
    <property type="component" value="Chromosome"/>
</dbReference>
<evidence type="ECO:0000259" key="1">
    <source>
        <dbReference type="PROSITE" id="PS51750"/>
    </source>
</evidence>
<accession>A0A1Z4C0G3</accession>
<proteinExistence type="predicted"/>
<dbReference type="KEGG" id="mpsy:CEK71_13555"/>
<gene>
    <name evidence="2" type="ORF">CEK71_13555</name>
</gene>
<dbReference type="SMART" id="SM01040">
    <property type="entry name" value="Bro-N"/>
    <property type="match status" value="1"/>
</dbReference>
<protein>
    <recommendedName>
        <fullName evidence="1">Bro-N domain-containing protein</fullName>
    </recommendedName>
</protein>
<sequence>MNTELQIFQFQSHQLTVLTDEHGDPWFIAMEVAKILEYSDAHKMTLKLDEDEIQNRQISGSGFNNKGTIIINESGLWSSVLRSTKSEAKAVKKWLTAEVLPAIRKTGGYGAQPPHPLLTPITTPLTLTEFQNYRTALQAGIEDLVADILSATPLIISAADYLAMGKAATVPKYAEKKPLTDRAGRTWTTEEHDVLMQMCAEGYGYDRIARQLGRTVHSVNSQMKRQRQGGAA</sequence>
<dbReference type="Pfam" id="PF02498">
    <property type="entry name" value="Bro-N"/>
    <property type="match status" value="1"/>
</dbReference>
<dbReference type="AlphaFoldDB" id="A0A1Z4C0G3"/>
<dbReference type="PANTHER" id="PTHR36180:SF2">
    <property type="entry name" value="BRO FAMILY PROTEIN"/>
    <property type="match status" value="1"/>
</dbReference>
<name>A0A1Z4C0G3_9GAMM</name>
<dbReference type="RefSeq" id="WP_088619887.1">
    <property type="nucleotide sequence ID" value="NZ_CP022129.1"/>
</dbReference>
<evidence type="ECO:0000313" key="3">
    <source>
        <dbReference type="Proteomes" id="UP000197019"/>
    </source>
</evidence>
<feature type="domain" description="Bro-N" evidence="1">
    <location>
        <begin position="2"/>
        <end position="107"/>
    </location>
</feature>
<organism evidence="2 3">
    <name type="scientific">Methylovulum psychrotolerans</name>
    <dbReference type="NCBI Taxonomy" id="1704499"/>
    <lineage>
        <taxon>Bacteria</taxon>
        <taxon>Pseudomonadati</taxon>
        <taxon>Pseudomonadota</taxon>
        <taxon>Gammaproteobacteria</taxon>
        <taxon>Methylococcales</taxon>
        <taxon>Methylococcaceae</taxon>
        <taxon>Methylovulum</taxon>
    </lineage>
</organism>